<dbReference type="Proteomes" id="UP000312032">
    <property type="component" value="Unassembled WGS sequence"/>
</dbReference>
<dbReference type="AlphaFoldDB" id="A0A5C4U3J0"/>
<dbReference type="EMBL" id="VDHJ01000012">
    <property type="protein sequence ID" value="TNL95738.1"/>
    <property type="molecule type" value="Genomic_DNA"/>
</dbReference>
<organism evidence="1 2">
    <name type="scientific">Corynebacterium tapiri</name>
    <dbReference type="NCBI Taxonomy" id="1448266"/>
    <lineage>
        <taxon>Bacteria</taxon>
        <taxon>Bacillati</taxon>
        <taxon>Actinomycetota</taxon>
        <taxon>Actinomycetes</taxon>
        <taxon>Mycobacteriales</taxon>
        <taxon>Corynebacteriaceae</taxon>
        <taxon>Corynebacterium</taxon>
    </lineage>
</organism>
<proteinExistence type="predicted"/>
<evidence type="ECO:0000313" key="1">
    <source>
        <dbReference type="EMBL" id="TNL95738.1"/>
    </source>
</evidence>
<accession>A0A5C4U3J0</accession>
<dbReference type="RefSeq" id="WP_139466199.1">
    <property type="nucleotide sequence ID" value="NZ_VDHJ01000012.1"/>
</dbReference>
<evidence type="ECO:0000313" key="2">
    <source>
        <dbReference type="Proteomes" id="UP000312032"/>
    </source>
</evidence>
<name>A0A5C4U3J0_9CORY</name>
<gene>
    <name evidence="1" type="ORF">FHE74_09090</name>
</gene>
<keyword evidence="2" id="KW-1185">Reference proteome</keyword>
<dbReference type="OrthoDB" id="5189801at2"/>
<reference evidence="1 2" key="1">
    <citation type="submission" date="2019-06" db="EMBL/GenBank/DDBJ databases">
        <authorList>
            <person name="Li J."/>
        </authorList>
    </citation>
    <scope>NUCLEOTIDE SEQUENCE [LARGE SCALE GENOMIC DNA]</scope>
    <source>
        <strain evidence="1 2">LMG 28165</strain>
    </source>
</reference>
<sequence length="311" mass="33374">MRVIYLACGPHAPASSGLPHEEVLQVDAVPTRAQLRPLDAAAREVLPVDPTPSLEEIAQNPEVAHLGEPQRAPQHPDEELRVIVAGSDAALSAVLTRMMRGDYLWATVGYLPLDPASPAATTWGLPTGPALQELLAGDSIRPVPVIRTDTGLVVAGSATITDAEDDAVQGEIVVDDEVLLNQPVRPRDARFFSQFGARLVPMTTAPGIAAVRLTTPARIDAPRTPSRWATRLVNKLGPVHAQSWFETPALRWAVSKAEVRTGGADPRSLLTGRALQCGGSRLLVTVDGVAGRPTDRATFYRHLRDLQILRP</sequence>
<comment type="caution">
    <text evidence="1">The sequence shown here is derived from an EMBL/GenBank/DDBJ whole genome shotgun (WGS) entry which is preliminary data.</text>
</comment>
<protein>
    <submittedName>
        <fullName evidence="1">Uncharacterized protein</fullName>
    </submittedName>
</protein>